<gene>
    <name evidence="4" type="primary">LOC103516135</name>
</gene>
<keyword evidence="3" id="KW-1185">Reference proteome</keyword>
<evidence type="ECO:0000313" key="4">
    <source>
        <dbReference type="RefSeq" id="XP_008479351.1"/>
    </source>
</evidence>
<evidence type="ECO:0000313" key="3">
    <source>
        <dbReference type="Proteomes" id="UP000079169"/>
    </source>
</evidence>
<dbReference type="PaxDb" id="121845-A0A1S3DCU0"/>
<dbReference type="InterPro" id="IPR057251">
    <property type="entry name" value="FP_C"/>
</dbReference>
<dbReference type="AlphaFoldDB" id="A0A1S3DCU0"/>
<evidence type="ECO:0000259" key="2">
    <source>
        <dbReference type="Pfam" id="PF25298"/>
    </source>
</evidence>
<protein>
    <submittedName>
        <fullName evidence="4">Leucine-rich repeat-containing protein DDB_G0290503</fullName>
    </submittedName>
</protein>
<sequence length="229" mass="27144">MTKKADTDLLNKMMERLNSMNESMTNMQAEMNQINIKLTSVLKENEELKQEAVKREKIIKEMDKRMNLLEQRTRVNNIEICNFPQTPNEDLTEVVKAVGKTLKVNIKTEDIQVVHRVQRFNKETTKNIIVNFISRWKKMEIVNAAKSFTKSNKRNINSRDINQHVKESDIYIGDHLTPYNKKLLNKTKILAKEKGWRFVWVRDCTIHVRQNEGTRTYTMKDEEDLYIIQ</sequence>
<dbReference type="STRING" id="121845.A0A1S3DCU0"/>
<dbReference type="KEGG" id="dci:103516135"/>
<feature type="domain" description="FP protein C-terminal" evidence="2">
    <location>
        <begin position="177"/>
        <end position="226"/>
    </location>
</feature>
<reference evidence="4" key="1">
    <citation type="submission" date="2025-08" db="UniProtKB">
        <authorList>
            <consortium name="RefSeq"/>
        </authorList>
    </citation>
    <scope>IDENTIFICATION</scope>
</reference>
<evidence type="ECO:0000256" key="1">
    <source>
        <dbReference type="SAM" id="Coils"/>
    </source>
</evidence>
<keyword evidence="1" id="KW-0175">Coiled coil</keyword>
<dbReference type="Proteomes" id="UP000079169">
    <property type="component" value="Unplaced"/>
</dbReference>
<accession>A0A1S3DCU0</accession>
<dbReference type="OMA" id="MSIVHCE"/>
<dbReference type="GeneID" id="103516135"/>
<proteinExistence type="predicted"/>
<dbReference type="Pfam" id="PF25298">
    <property type="entry name" value="Baculo_FP_2nd"/>
    <property type="match status" value="1"/>
</dbReference>
<name>A0A1S3DCU0_DIACI</name>
<dbReference type="RefSeq" id="XP_008479351.1">
    <property type="nucleotide sequence ID" value="XM_008481129.1"/>
</dbReference>
<organism evidence="3 4">
    <name type="scientific">Diaphorina citri</name>
    <name type="common">Asian citrus psyllid</name>
    <dbReference type="NCBI Taxonomy" id="121845"/>
    <lineage>
        <taxon>Eukaryota</taxon>
        <taxon>Metazoa</taxon>
        <taxon>Ecdysozoa</taxon>
        <taxon>Arthropoda</taxon>
        <taxon>Hexapoda</taxon>
        <taxon>Insecta</taxon>
        <taxon>Pterygota</taxon>
        <taxon>Neoptera</taxon>
        <taxon>Paraneoptera</taxon>
        <taxon>Hemiptera</taxon>
        <taxon>Sternorrhyncha</taxon>
        <taxon>Psylloidea</taxon>
        <taxon>Psyllidae</taxon>
        <taxon>Diaphorininae</taxon>
        <taxon>Diaphorina</taxon>
    </lineage>
</organism>
<feature type="coiled-coil region" evidence="1">
    <location>
        <begin position="10"/>
        <end position="65"/>
    </location>
</feature>